<dbReference type="InterPro" id="IPR006311">
    <property type="entry name" value="TAT_signal"/>
</dbReference>
<dbReference type="GO" id="GO:0051536">
    <property type="term" value="F:iron-sulfur cluster binding"/>
    <property type="evidence" value="ECO:0007669"/>
    <property type="project" value="UniProtKB-KW"/>
</dbReference>
<proteinExistence type="inferred from homology"/>
<protein>
    <submittedName>
        <fullName evidence="9">Molybdopterin-dependent oxidoreductase</fullName>
    </submittedName>
</protein>
<keyword evidence="3" id="KW-0732">Signal</keyword>
<dbReference type="InterPro" id="IPR019546">
    <property type="entry name" value="TAT_signal_bac_arc"/>
</dbReference>
<dbReference type="PANTHER" id="PTHR43742">
    <property type="entry name" value="TRIMETHYLAMINE-N-OXIDE REDUCTASE"/>
    <property type="match status" value="1"/>
</dbReference>
<feature type="domain" description="4Fe-4S Mo/W bis-MGD-type" evidence="7">
    <location>
        <begin position="44"/>
        <end position="106"/>
    </location>
</feature>
<keyword evidence="5" id="KW-0408">Iron</keyword>
<dbReference type="GO" id="GO:0043546">
    <property type="term" value="F:molybdopterin cofactor binding"/>
    <property type="evidence" value="ECO:0007669"/>
    <property type="project" value="InterPro"/>
</dbReference>
<dbReference type="InterPro" id="IPR006963">
    <property type="entry name" value="Mopterin_OxRdtase_4Fe-4S_dom"/>
</dbReference>
<evidence type="ECO:0000313" key="9">
    <source>
        <dbReference type="EMBL" id="MCU4727272.1"/>
    </source>
</evidence>
<organism evidence="9 11">
    <name type="scientific">Halapricum hydrolyticum</name>
    <dbReference type="NCBI Taxonomy" id="2979991"/>
    <lineage>
        <taxon>Archaea</taxon>
        <taxon>Methanobacteriati</taxon>
        <taxon>Methanobacteriota</taxon>
        <taxon>Stenosarchaea group</taxon>
        <taxon>Halobacteria</taxon>
        <taxon>Halobacteriales</taxon>
        <taxon>Haloarculaceae</taxon>
        <taxon>Halapricum</taxon>
    </lineage>
</organism>
<evidence type="ECO:0000256" key="2">
    <source>
        <dbReference type="ARBA" id="ARBA00022723"/>
    </source>
</evidence>
<dbReference type="GO" id="GO:0046872">
    <property type="term" value="F:metal ion binding"/>
    <property type="evidence" value="ECO:0007669"/>
    <property type="project" value="UniProtKB-KW"/>
</dbReference>
<comment type="caution">
    <text evidence="9">The sequence shown here is derived from an EMBL/GenBank/DDBJ whole genome shotgun (WGS) entry which is preliminary data.</text>
</comment>
<keyword evidence="2" id="KW-0479">Metal-binding</keyword>
<dbReference type="Gene3D" id="2.20.25.90">
    <property type="entry name" value="ADC-like domains"/>
    <property type="match status" value="1"/>
</dbReference>
<dbReference type="Gene3D" id="3.40.228.10">
    <property type="entry name" value="Dimethylsulfoxide Reductase, domain 2"/>
    <property type="match status" value="1"/>
</dbReference>
<dbReference type="Gene3D" id="2.40.40.20">
    <property type="match status" value="1"/>
</dbReference>
<dbReference type="RefSeq" id="WP_315909039.1">
    <property type="nucleotide sequence ID" value="NZ_JAOPKC010000009.1"/>
</dbReference>
<evidence type="ECO:0000259" key="7">
    <source>
        <dbReference type="PROSITE" id="PS51669"/>
    </source>
</evidence>
<keyword evidence="4" id="KW-0560">Oxidoreductase</keyword>
<dbReference type="NCBIfam" id="TIGR01409">
    <property type="entry name" value="TAT_signal_seq"/>
    <property type="match status" value="1"/>
</dbReference>
<dbReference type="Pfam" id="PF04879">
    <property type="entry name" value="Molybdop_Fe4S4"/>
    <property type="match status" value="1"/>
</dbReference>
<dbReference type="GO" id="GO:0016491">
    <property type="term" value="F:oxidoreductase activity"/>
    <property type="evidence" value="ECO:0007669"/>
    <property type="project" value="UniProtKB-KW"/>
</dbReference>
<dbReference type="Pfam" id="PF01568">
    <property type="entry name" value="Molydop_binding"/>
    <property type="match status" value="1"/>
</dbReference>
<dbReference type="Gene3D" id="3.40.50.740">
    <property type="match status" value="1"/>
</dbReference>
<evidence type="ECO:0000256" key="6">
    <source>
        <dbReference type="ARBA" id="ARBA00023014"/>
    </source>
</evidence>
<dbReference type="InterPro" id="IPR050612">
    <property type="entry name" value="Prok_Mopterin_Oxidored"/>
</dbReference>
<dbReference type="SMART" id="SM00926">
    <property type="entry name" value="Molybdop_Fe4S4"/>
    <property type="match status" value="1"/>
</dbReference>
<dbReference type="PROSITE" id="PS51669">
    <property type="entry name" value="4FE4S_MOW_BIS_MGD"/>
    <property type="match status" value="1"/>
</dbReference>
<evidence type="ECO:0000313" key="11">
    <source>
        <dbReference type="Proteomes" id="UP001209746"/>
    </source>
</evidence>
<dbReference type="Pfam" id="PF00384">
    <property type="entry name" value="Molybdopterin"/>
    <property type="match status" value="1"/>
</dbReference>
<reference evidence="9" key="1">
    <citation type="submission" date="2023-02" db="EMBL/GenBank/DDBJ databases">
        <title>Enrichment on poylsaccharides allowed isolation of novel metabolic and taxonomic groups of Haloarchaea.</title>
        <authorList>
            <person name="Sorokin D.Y."/>
            <person name="Elcheninov A.G."/>
            <person name="Khizhniak T.V."/>
            <person name="Kolganova T.V."/>
            <person name="Kublanov I.V."/>
        </authorList>
    </citation>
    <scope>NUCLEOTIDE SEQUENCE</scope>
    <source>
        <strain evidence="8 10">HArc-curdl5-1</strain>
        <strain evidence="9">HArc-curdl7</strain>
    </source>
</reference>
<dbReference type="PROSITE" id="PS51318">
    <property type="entry name" value="TAT"/>
    <property type="match status" value="1"/>
</dbReference>
<dbReference type="EMBL" id="JAOPKD010000008">
    <property type="protein sequence ID" value="MCU4727272.1"/>
    <property type="molecule type" value="Genomic_DNA"/>
</dbReference>
<evidence type="ECO:0000256" key="5">
    <source>
        <dbReference type="ARBA" id="ARBA00023004"/>
    </source>
</evidence>
<evidence type="ECO:0000313" key="8">
    <source>
        <dbReference type="EMBL" id="MCU4718280.1"/>
    </source>
</evidence>
<dbReference type="InterPro" id="IPR006657">
    <property type="entry name" value="MoPterin_dinucl-bd_dom"/>
</dbReference>
<evidence type="ECO:0000313" key="10">
    <source>
        <dbReference type="Proteomes" id="UP001208186"/>
    </source>
</evidence>
<dbReference type="SUPFAM" id="SSF50692">
    <property type="entry name" value="ADC-like"/>
    <property type="match status" value="1"/>
</dbReference>
<name>A0AAE3IBR9_9EURY</name>
<dbReference type="Proteomes" id="UP001209746">
    <property type="component" value="Unassembled WGS sequence"/>
</dbReference>
<keyword evidence="6" id="KW-0411">Iron-sulfur</keyword>
<accession>A0AAE3IBR9</accession>
<evidence type="ECO:0000256" key="3">
    <source>
        <dbReference type="ARBA" id="ARBA00022729"/>
    </source>
</evidence>
<keyword evidence="10" id="KW-1185">Reference proteome</keyword>
<dbReference type="EMBL" id="JAOPKC010000009">
    <property type="protein sequence ID" value="MCU4718280.1"/>
    <property type="molecule type" value="Genomic_DNA"/>
</dbReference>
<dbReference type="SUPFAM" id="SSF53706">
    <property type="entry name" value="Formate dehydrogenase/DMSO reductase, domains 1-3"/>
    <property type="match status" value="1"/>
</dbReference>
<evidence type="ECO:0000256" key="1">
    <source>
        <dbReference type="ARBA" id="ARBA00010312"/>
    </source>
</evidence>
<gene>
    <name evidence="9" type="ORF">OB914_09865</name>
    <name evidence="8" type="ORF">OB916_09415</name>
</gene>
<dbReference type="InterPro" id="IPR006656">
    <property type="entry name" value="Mopterin_OxRdtase"/>
</dbReference>
<dbReference type="Gene3D" id="3.30.2070.10">
    <property type="entry name" value="Formate dehydrogenase/DMSO reductase"/>
    <property type="match status" value="1"/>
</dbReference>
<dbReference type="Proteomes" id="UP001208186">
    <property type="component" value="Unassembled WGS sequence"/>
</dbReference>
<comment type="similarity">
    <text evidence="1">Belongs to the prokaryotic molybdopterin-containing oxidoreductase family.</text>
</comment>
<dbReference type="InterPro" id="IPR009010">
    <property type="entry name" value="Asp_de-COase-like_dom_sf"/>
</dbReference>
<sequence length="762" mass="84317">MGSQDLTVSRRTFLKGSAAGAIGAAAGCLGRSAESGDVTSQGERSVVHGNCWICRAECGQEITVEDGRAIDLTGVDGHPKASAGPDREGTLCSKGMAQLEKTYNPNRITQPHIREDGELRAASWEEALSYAADELETFAEEHGSEKLLRYQGYPLAKHPWHDLFFKNLYGAPLKVGRKTTCHGPFSTSWEWMSGYGREWPDWQNSEYIIAWGRNVMECFRGQWEPKGVMDAKENNDATVVAIDPRYTKTAQKADKWIPIEPRTDGALALAMGHVIIEEELYDEAFVEEWTHGFEAYREAVADKTPEWAAEITGVDAGEIREIAIGFATAAPSAVAFPWTGLAYQANGFKNCQNVHALNGLVGNIDRPGGTRQWSKGFSLADPHEKQGIDVPANYEDKPTPDYDDYPFQKHGIRDVSHNLVPKAVERGDIKGFVNNWSSPPKSGNTDEWLQALDDMDLVITVDAFWDAVSKRADVVFPGASQLEQPFLKGGGDSSYSTSGWVTASRPAIDLIGDCKPDYQVYKLLAEEMGWGEYFPWESGAEYWDEQLDAIDMSFDELADQSYAIVSEVGYEQWKDGGFDTENGLFNFDLDVKDEYAELAAEMGASTAPEWQPPDDKHYGETTDDDYPLLFTDVFVEQLSRGHCQALERSVAAYQERYDVEDWDYDGNVLHINPVDAGERGIRTGDMVRVESADDSIELMAHVYEGARPGWVATVNGFGETSSHPDGAGANSMKLNKERHVEPVTGMTARNHPVEVSRVGGEN</sequence>
<dbReference type="AlphaFoldDB" id="A0AAE3IBR9"/>
<evidence type="ECO:0000256" key="4">
    <source>
        <dbReference type="ARBA" id="ARBA00023002"/>
    </source>
</evidence>